<dbReference type="InterPro" id="IPR022002">
    <property type="entry name" value="ChsH2_Znr"/>
</dbReference>
<evidence type="ECO:0000313" key="3">
    <source>
        <dbReference type="EMBL" id="MBU8823817.1"/>
    </source>
</evidence>
<keyword evidence="4" id="KW-1185">Reference proteome</keyword>
<dbReference type="Proteomes" id="UP000696413">
    <property type="component" value="Unassembled WGS sequence"/>
</dbReference>
<dbReference type="Gene3D" id="6.10.30.10">
    <property type="match status" value="1"/>
</dbReference>
<feature type="domain" description="ChsH2 C-terminal OB-fold" evidence="1">
    <location>
        <begin position="63"/>
        <end position="114"/>
    </location>
</feature>
<dbReference type="Pfam" id="PF01796">
    <property type="entry name" value="OB_ChsH2_C"/>
    <property type="match status" value="1"/>
</dbReference>
<dbReference type="InterPro" id="IPR002878">
    <property type="entry name" value="ChsH2_C"/>
</dbReference>
<dbReference type="EMBL" id="JAHBOM010000009">
    <property type="protein sequence ID" value="MBU8823817.1"/>
    <property type="molecule type" value="Genomic_DNA"/>
</dbReference>
<evidence type="ECO:0000259" key="2">
    <source>
        <dbReference type="Pfam" id="PF12172"/>
    </source>
</evidence>
<dbReference type="InterPro" id="IPR012340">
    <property type="entry name" value="NA-bd_OB-fold"/>
</dbReference>
<organism evidence="3 4">
    <name type="scientific">Mycolicibacterium goodii</name>
    <name type="common">Mycobacterium goodii</name>
    <dbReference type="NCBI Taxonomy" id="134601"/>
    <lineage>
        <taxon>Bacteria</taxon>
        <taxon>Bacillati</taxon>
        <taxon>Actinomycetota</taxon>
        <taxon>Actinomycetes</taxon>
        <taxon>Mycobacteriales</taxon>
        <taxon>Mycobacteriaceae</taxon>
        <taxon>Mycolicibacterium</taxon>
    </lineage>
</organism>
<dbReference type="Pfam" id="PF12172">
    <property type="entry name" value="zf-ChsH2"/>
    <property type="match status" value="1"/>
</dbReference>
<feature type="domain" description="ChsH2 rubredoxin-like zinc ribbon" evidence="2">
    <location>
        <begin position="28"/>
        <end position="56"/>
    </location>
</feature>
<protein>
    <submittedName>
        <fullName evidence="3">OB-fold domain-containing protein</fullName>
    </submittedName>
</protein>
<sequence length="141" mass="15176">MNTIENFTAPTGRVIGAEHYLTDGRRVVLRVTHCRDCDRRWFPARAQCSHCASFEVDDEVTSSAGTAYASTVVRIGPARFGPPYPLAYVDVDGVRLLAHVVTPEAPAPGTPIELRQAAIAVDEHGPLLSYAVAAATEGERS</sequence>
<evidence type="ECO:0000313" key="4">
    <source>
        <dbReference type="Proteomes" id="UP000696413"/>
    </source>
</evidence>
<gene>
    <name evidence="3" type="ORF">KL859_13170</name>
</gene>
<name>A0ABS6HM95_MYCGD</name>
<dbReference type="PANTHER" id="PTHR34075">
    <property type="entry name" value="BLR3430 PROTEIN"/>
    <property type="match status" value="1"/>
</dbReference>
<accession>A0ABS6HM95</accession>
<dbReference type="InterPro" id="IPR052513">
    <property type="entry name" value="Thioester_dehydratase-like"/>
</dbReference>
<proteinExistence type="predicted"/>
<reference evidence="3 4" key="1">
    <citation type="submission" date="2021-05" db="EMBL/GenBank/DDBJ databases">
        <title>Draft Genome Sequences of Clinical Respiratory Isolates of Mycobacterium goodii Recovered in Ireland.</title>
        <authorList>
            <person name="Flanagan P.R."/>
            <person name="Mok S."/>
            <person name="Roycroft E."/>
            <person name="Rogers T.R."/>
            <person name="Fitzgibbon M."/>
        </authorList>
    </citation>
    <scope>NUCLEOTIDE SEQUENCE [LARGE SCALE GENOMIC DNA]</scope>
    <source>
        <strain evidence="3 4">14IE55</strain>
    </source>
</reference>
<dbReference type="RefSeq" id="WP_073679846.1">
    <property type="nucleotide sequence ID" value="NZ_CP092364.2"/>
</dbReference>
<dbReference type="SUPFAM" id="SSF50249">
    <property type="entry name" value="Nucleic acid-binding proteins"/>
    <property type="match status" value="1"/>
</dbReference>
<evidence type="ECO:0000259" key="1">
    <source>
        <dbReference type="Pfam" id="PF01796"/>
    </source>
</evidence>
<comment type="caution">
    <text evidence="3">The sequence shown here is derived from an EMBL/GenBank/DDBJ whole genome shotgun (WGS) entry which is preliminary data.</text>
</comment>
<dbReference type="PANTHER" id="PTHR34075:SF5">
    <property type="entry name" value="BLR3430 PROTEIN"/>
    <property type="match status" value="1"/>
</dbReference>